<organism evidence="2 3">
    <name type="scientific">Austropuccinia psidii MF-1</name>
    <dbReference type="NCBI Taxonomy" id="1389203"/>
    <lineage>
        <taxon>Eukaryota</taxon>
        <taxon>Fungi</taxon>
        <taxon>Dikarya</taxon>
        <taxon>Basidiomycota</taxon>
        <taxon>Pucciniomycotina</taxon>
        <taxon>Pucciniomycetes</taxon>
        <taxon>Pucciniales</taxon>
        <taxon>Sphaerophragmiaceae</taxon>
        <taxon>Austropuccinia</taxon>
    </lineage>
</organism>
<evidence type="ECO:0000313" key="2">
    <source>
        <dbReference type="EMBL" id="MBW0531578.1"/>
    </source>
</evidence>
<accession>A0A9Q3I823</accession>
<evidence type="ECO:0000313" key="3">
    <source>
        <dbReference type="Proteomes" id="UP000765509"/>
    </source>
</evidence>
<comment type="caution">
    <text evidence="2">The sequence shown here is derived from an EMBL/GenBank/DDBJ whole genome shotgun (WGS) entry which is preliminary data.</text>
</comment>
<dbReference type="Proteomes" id="UP000765509">
    <property type="component" value="Unassembled WGS sequence"/>
</dbReference>
<proteinExistence type="predicted"/>
<evidence type="ECO:0000259" key="1">
    <source>
        <dbReference type="Pfam" id="PF22936"/>
    </source>
</evidence>
<name>A0A9Q3I823_9BASI</name>
<sequence length="120" mass="13691">MNTKLQVDGIGVVEIIHNQQKLRLDNCLYVPKLTCSLLSLLEFFKKKIAIIQEGNRFSLEINNKSLINGYIQNNLLYAHYELPKCLITEVKQPSNLWHKHLGNPGTQVLKALGLTNEDPH</sequence>
<dbReference type="AlphaFoldDB" id="A0A9Q3I823"/>
<gene>
    <name evidence="2" type="ORF">O181_071293</name>
</gene>
<reference evidence="2" key="1">
    <citation type="submission" date="2021-03" db="EMBL/GenBank/DDBJ databases">
        <title>Draft genome sequence of rust myrtle Austropuccinia psidii MF-1, a brazilian biotype.</title>
        <authorList>
            <person name="Quecine M.C."/>
            <person name="Pachon D.M.R."/>
            <person name="Bonatelli M.L."/>
            <person name="Correr F.H."/>
            <person name="Franceschini L.M."/>
            <person name="Leite T.F."/>
            <person name="Margarido G.R.A."/>
            <person name="Almeida C.A."/>
            <person name="Ferrarezi J.A."/>
            <person name="Labate C.A."/>
        </authorList>
    </citation>
    <scope>NUCLEOTIDE SEQUENCE</scope>
    <source>
        <strain evidence="2">MF-1</strain>
    </source>
</reference>
<dbReference type="InterPro" id="IPR054722">
    <property type="entry name" value="PolX-like_BBD"/>
</dbReference>
<feature type="domain" description="Retrovirus-related Pol polyprotein from transposon TNT 1-94-like beta-barrel" evidence="1">
    <location>
        <begin position="2"/>
        <end position="46"/>
    </location>
</feature>
<dbReference type="Pfam" id="PF22936">
    <property type="entry name" value="Pol_BBD"/>
    <property type="match status" value="1"/>
</dbReference>
<dbReference type="EMBL" id="AVOT02036966">
    <property type="protein sequence ID" value="MBW0531578.1"/>
    <property type="molecule type" value="Genomic_DNA"/>
</dbReference>
<protein>
    <recommendedName>
        <fullName evidence="1">Retrovirus-related Pol polyprotein from transposon TNT 1-94-like beta-barrel domain-containing protein</fullName>
    </recommendedName>
</protein>
<keyword evidence="3" id="KW-1185">Reference proteome</keyword>